<evidence type="ECO:0000313" key="6">
    <source>
        <dbReference type="Proteomes" id="UP001230426"/>
    </source>
</evidence>
<dbReference type="RefSeq" id="WP_306861114.1">
    <property type="nucleotide sequence ID" value="NZ_JAUSRB010000002.1"/>
</dbReference>
<dbReference type="PANTHER" id="PTHR11006">
    <property type="entry name" value="PROTEIN ARGININE N-METHYLTRANSFERASE"/>
    <property type="match status" value="1"/>
</dbReference>
<evidence type="ECO:0000259" key="4">
    <source>
        <dbReference type="Pfam" id="PF22528"/>
    </source>
</evidence>
<organism evidence="5 6">
    <name type="scientific">Streptosporangium brasiliense</name>
    <dbReference type="NCBI Taxonomy" id="47480"/>
    <lineage>
        <taxon>Bacteria</taxon>
        <taxon>Bacillati</taxon>
        <taxon>Actinomycetota</taxon>
        <taxon>Actinomycetes</taxon>
        <taxon>Streptosporangiales</taxon>
        <taxon>Streptosporangiaceae</taxon>
        <taxon>Streptosporangium</taxon>
    </lineage>
</organism>
<dbReference type="EMBL" id="JAUSRB010000002">
    <property type="protein sequence ID" value="MDP9863851.1"/>
    <property type="molecule type" value="Genomic_DNA"/>
</dbReference>
<keyword evidence="3" id="KW-0949">S-adenosyl-L-methionine</keyword>
<proteinExistence type="predicted"/>
<dbReference type="Gene3D" id="2.70.160.11">
    <property type="entry name" value="Hnrnp arginine n-methyltransferase1"/>
    <property type="match status" value="1"/>
</dbReference>
<dbReference type="Pfam" id="PF06325">
    <property type="entry name" value="PrmA"/>
    <property type="match status" value="1"/>
</dbReference>
<feature type="domain" description="Protein arginine N-methyltransferase" evidence="4">
    <location>
        <begin position="260"/>
        <end position="385"/>
    </location>
</feature>
<keyword evidence="1" id="KW-0489">Methyltransferase</keyword>
<evidence type="ECO:0000256" key="1">
    <source>
        <dbReference type="ARBA" id="ARBA00022603"/>
    </source>
</evidence>
<reference evidence="5 6" key="1">
    <citation type="submission" date="2023-07" db="EMBL/GenBank/DDBJ databases">
        <title>Sequencing the genomes of 1000 actinobacteria strains.</title>
        <authorList>
            <person name="Klenk H.-P."/>
        </authorList>
    </citation>
    <scope>NUCLEOTIDE SEQUENCE [LARGE SCALE GENOMIC DNA]</scope>
    <source>
        <strain evidence="5 6">DSM 44109</strain>
    </source>
</reference>
<dbReference type="InterPro" id="IPR025799">
    <property type="entry name" value="Arg_MeTrfase"/>
</dbReference>
<name>A0ABT9R3Q2_9ACTN</name>
<dbReference type="SUPFAM" id="SSF53335">
    <property type="entry name" value="S-adenosyl-L-methionine-dependent methyltransferases"/>
    <property type="match status" value="1"/>
</dbReference>
<keyword evidence="2" id="KW-0808">Transferase</keyword>
<accession>A0ABT9R3Q2</accession>
<dbReference type="Pfam" id="PF22528">
    <property type="entry name" value="PRMT_C"/>
    <property type="match status" value="1"/>
</dbReference>
<comment type="caution">
    <text evidence="5">The sequence shown here is derived from an EMBL/GenBank/DDBJ whole genome shotgun (WGS) entry which is preliminary data.</text>
</comment>
<dbReference type="PANTHER" id="PTHR11006:SF4">
    <property type="entry name" value="PROTEIN ARGININE N-METHYLTRANSFERASE 7"/>
    <property type="match status" value="1"/>
</dbReference>
<dbReference type="Proteomes" id="UP001230426">
    <property type="component" value="Unassembled WGS sequence"/>
</dbReference>
<evidence type="ECO:0000256" key="2">
    <source>
        <dbReference type="ARBA" id="ARBA00022679"/>
    </source>
</evidence>
<dbReference type="PROSITE" id="PS51678">
    <property type="entry name" value="SAM_MT_PRMT"/>
    <property type="match status" value="1"/>
</dbReference>
<dbReference type="InterPro" id="IPR029063">
    <property type="entry name" value="SAM-dependent_MTases_sf"/>
</dbReference>
<evidence type="ECO:0000313" key="5">
    <source>
        <dbReference type="EMBL" id="MDP9863851.1"/>
    </source>
</evidence>
<sequence>MLKADTSLRRVPELFMELESANLVRIHHDRRVWEFGQHTLALLDAFYTPTSIAECLQRLGPRLKGRRAMEEALTTLSMLVSAGILTEEPPTGFTDLMFPTGGYGLAHLNIRILEDPIRKATFIRAINEVVTPDDVVLDLGTGSGILAVAAAKAGARHVYAVEPARSGDLAAEVAKANGVADRISFVKGWSSTTELPELATVLTTDIVGNDALDMVIWESVQDARKRLLTPDARLIPSSFETYLYLVDMPESAVGQQRILPQQIKRWQSRYGIDFSPMLDADRGRVAGFYERPETVQRWRRMSTAQPLSRIDLRQDARVFEGEVTLAASRHGTVSGAVLYFEARMSPGVSMSTAPWDGDELSHWFTACWALDSEIEVVPGDEVRLRYRYEGDGRASLAPAGD</sequence>
<gene>
    <name evidence="5" type="ORF">J2S55_003117</name>
</gene>
<protein>
    <recommendedName>
        <fullName evidence="4">Protein arginine N-methyltransferase domain-containing protein</fullName>
    </recommendedName>
</protein>
<evidence type="ECO:0000256" key="3">
    <source>
        <dbReference type="ARBA" id="ARBA00022691"/>
    </source>
</evidence>
<dbReference type="InterPro" id="IPR055135">
    <property type="entry name" value="PRMT_dom"/>
</dbReference>
<dbReference type="Gene3D" id="3.40.50.150">
    <property type="entry name" value="Vaccinia Virus protein VP39"/>
    <property type="match status" value="1"/>
</dbReference>
<keyword evidence="6" id="KW-1185">Reference proteome</keyword>
<dbReference type="CDD" id="cd02440">
    <property type="entry name" value="AdoMet_MTases"/>
    <property type="match status" value="1"/>
</dbReference>